<dbReference type="InterPro" id="IPR029787">
    <property type="entry name" value="Nucleotide_cyclase"/>
</dbReference>
<protein>
    <recommendedName>
        <fullName evidence="1">diguanylate cyclase</fullName>
        <ecNumber evidence="1">2.7.7.65</ecNumber>
    </recommendedName>
</protein>
<feature type="transmembrane region" description="Helical" evidence="3">
    <location>
        <begin position="66"/>
        <end position="84"/>
    </location>
</feature>
<reference evidence="5 6" key="1">
    <citation type="submission" date="2023-02" db="EMBL/GenBank/DDBJ databases">
        <title>Genome sequence of Sphingomonas naphthae.</title>
        <authorList>
            <person name="Kim S."/>
            <person name="Heo J."/>
            <person name="Kwon S.-W."/>
        </authorList>
    </citation>
    <scope>NUCLEOTIDE SEQUENCE [LARGE SCALE GENOMIC DNA]</scope>
    <source>
        <strain evidence="5 6">KACC 18716</strain>
    </source>
</reference>
<dbReference type="InterPro" id="IPR043128">
    <property type="entry name" value="Rev_trsase/Diguanyl_cyclase"/>
</dbReference>
<dbReference type="NCBIfam" id="TIGR00254">
    <property type="entry name" value="GGDEF"/>
    <property type="match status" value="1"/>
</dbReference>
<dbReference type="Gene3D" id="3.30.70.270">
    <property type="match status" value="1"/>
</dbReference>
<feature type="transmembrane region" description="Helical" evidence="3">
    <location>
        <begin position="91"/>
        <end position="111"/>
    </location>
</feature>
<feature type="domain" description="GGDEF" evidence="4">
    <location>
        <begin position="248"/>
        <end position="384"/>
    </location>
</feature>
<proteinExistence type="predicted"/>
<feature type="transmembrane region" description="Helical" evidence="3">
    <location>
        <begin position="117"/>
        <end position="137"/>
    </location>
</feature>
<evidence type="ECO:0000313" key="5">
    <source>
        <dbReference type="EMBL" id="WCT74640.1"/>
    </source>
</evidence>
<dbReference type="EC" id="2.7.7.65" evidence="1"/>
<gene>
    <name evidence="5" type="ORF">PQ455_05260</name>
</gene>
<keyword evidence="3" id="KW-0472">Membrane</keyword>
<evidence type="ECO:0000256" key="2">
    <source>
        <dbReference type="ARBA" id="ARBA00034247"/>
    </source>
</evidence>
<dbReference type="PANTHER" id="PTHR45138">
    <property type="entry name" value="REGULATORY COMPONENTS OF SENSORY TRANSDUCTION SYSTEM"/>
    <property type="match status" value="1"/>
</dbReference>
<feature type="transmembrane region" description="Helical" evidence="3">
    <location>
        <begin position="32"/>
        <end position="54"/>
    </location>
</feature>
<dbReference type="RefSeq" id="WP_273689840.1">
    <property type="nucleotide sequence ID" value="NZ_CP117411.1"/>
</dbReference>
<evidence type="ECO:0000256" key="3">
    <source>
        <dbReference type="SAM" id="Phobius"/>
    </source>
</evidence>
<dbReference type="Proteomes" id="UP001220395">
    <property type="component" value="Chromosome"/>
</dbReference>
<dbReference type="InterPro" id="IPR050469">
    <property type="entry name" value="Diguanylate_Cyclase"/>
</dbReference>
<feature type="transmembrane region" description="Helical" evidence="3">
    <location>
        <begin position="189"/>
        <end position="208"/>
    </location>
</feature>
<keyword evidence="3" id="KW-0812">Transmembrane</keyword>
<dbReference type="SMART" id="SM00267">
    <property type="entry name" value="GGDEF"/>
    <property type="match status" value="1"/>
</dbReference>
<comment type="catalytic activity">
    <reaction evidence="2">
        <text>2 GTP = 3',3'-c-di-GMP + 2 diphosphate</text>
        <dbReference type="Rhea" id="RHEA:24898"/>
        <dbReference type="ChEBI" id="CHEBI:33019"/>
        <dbReference type="ChEBI" id="CHEBI:37565"/>
        <dbReference type="ChEBI" id="CHEBI:58805"/>
        <dbReference type="EC" id="2.7.7.65"/>
    </reaction>
</comment>
<evidence type="ECO:0000256" key="1">
    <source>
        <dbReference type="ARBA" id="ARBA00012528"/>
    </source>
</evidence>
<feature type="transmembrane region" description="Helical" evidence="3">
    <location>
        <begin position="149"/>
        <end position="169"/>
    </location>
</feature>
<feature type="transmembrane region" description="Helical" evidence="3">
    <location>
        <begin position="6"/>
        <end position="25"/>
    </location>
</feature>
<dbReference type="InterPro" id="IPR000160">
    <property type="entry name" value="GGDEF_dom"/>
</dbReference>
<dbReference type="PROSITE" id="PS50887">
    <property type="entry name" value="GGDEF"/>
    <property type="match status" value="1"/>
</dbReference>
<evidence type="ECO:0000259" key="4">
    <source>
        <dbReference type="PROSITE" id="PS50887"/>
    </source>
</evidence>
<sequence length="393" mass="41937">MFLVAMLALIGMMLSGAMLIAWRDFGRPRHALIWALGFGCAALQWTLNAIIVYFRLPGGPPAQPLGFLYIGMTAFVLLGVRARAGYRGRRLWLFLGWAAAVLSVPALTYLYPHRGLATLLPKIFTTAVLTIAALSVVPRGRPATSAERGMILLLGLYAISEMTLGLVGMAGGAAPSREMIRFYRRMSELMTPAAFTGTGLFAVFLIAADLSTRMKRLASTDPLTGLLNRRGLDEAIAQLARRHARTPLSGSVVVADLDSFKALNDRFGHPVGDRVLRLFARLVRDHSRRGELVARIGGEEFALVLPAVSAAEATIRAEELRLLTAAARLAEEPDLAVTASFGVAALAGGGGQVAPAVQDAIARADTALIRAKGEGRDRVLQEDAADRNGAVSG</sequence>
<keyword evidence="3" id="KW-1133">Transmembrane helix</keyword>
<accession>A0ABY7TNY7</accession>
<dbReference type="SUPFAM" id="SSF55073">
    <property type="entry name" value="Nucleotide cyclase"/>
    <property type="match status" value="1"/>
</dbReference>
<dbReference type="CDD" id="cd01949">
    <property type="entry name" value="GGDEF"/>
    <property type="match status" value="1"/>
</dbReference>
<name>A0ABY7TNY7_9SPHN</name>
<dbReference type="Pfam" id="PF00990">
    <property type="entry name" value="GGDEF"/>
    <property type="match status" value="1"/>
</dbReference>
<dbReference type="EMBL" id="CP117411">
    <property type="protein sequence ID" value="WCT74640.1"/>
    <property type="molecule type" value="Genomic_DNA"/>
</dbReference>
<dbReference type="PANTHER" id="PTHR45138:SF9">
    <property type="entry name" value="DIGUANYLATE CYCLASE DGCM-RELATED"/>
    <property type="match status" value="1"/>
</dbReference>
<organism evidence="5 6">
    <name type="scientific">Sphingomonas naphthae</name>
    <dbReference type="NCBI Taxonomy" id="1813468"/>
    <lineage>
        <taxon>Bacteria</taxon>
        <taxon>Pseudomonadati</taxon>
        <taxon>Pseudomonadota</taxon>
        <taxon>Alphaproteobacteria</taxon>
        <taxon>Sphingomonadales</taxon>
        <taxon>Sphingomonadaceae</taxon>
        <taxon>Sphingomonas</taxon>
    </lineage>
</organism>
<keyword evidence="6" id="KW-1185">Reference proteome</keyword>
<evidence type="ECO:0000313" key="6">
    <source>
        <dbReference type="Proteomes" id="UP001220395"/>
    </source>
</evidence>